<name>A0A024G7U1_9STRA</name>
<sequence length="990" mass="111266">MAQQDFMSHDNVGVEFDPSTYASLLKKELITYSFTWDPLLQILQTLGASSTKVQKLQQNSSQKMAEFESNLQLFQNQMDSAETDKKLMADTINDLQKQVKQLQVQMAEVEEAKETRNSSTDEVSQTEDDTIKKDPADTGGKVTIAATSFGDYVEADGNESGTLESQVHQIISDYVRRADLEELKLYLMEKLDGRGGAAEITTVDRVHAGEISRSPKPGLGIDDKSIQARLSDIEKFCEAHEKMLQETNAAIALMQSSKPAFHDKIESQIDNLEAAKSSLEEAVQRSRKDNEQQAQSCDQLRDTLNRLERDLGRHTEDLEQCHGKIDEDKGDLRRVKGILDDLLLQHKTLVSLKHPSLNESEIEGSETRENGLAKTSPASAQYDFSMIFQRLSDIRQSTETSIESVQRDMGSVKSTIAQHEEVLSTMKTNSGDQLHDSVESIRIQLESEKSLVTLASNDFKAHKASLQNAFEQIEVLEKEEISTDSPARGILHAQIEPLIRLLSNTSSKSSASFAIPDLVTKNLAALSEIISRTERKLKGGSSEFGSSETSEILRQLRLLDDEILELTQRKSLLEEERNLVAKNTEDIQARLLNFWSLRATHYVQKALMSGVKGAPLISTHAENPNSNLKDTEPASSFRQPDAGDLLPFDTRSEDLLHRVDVIESTLRDKATVSPPMNSSSHEFGDKSFVEGAELDQLRQEMFDEIAKLSRFLTDSQRNRPSSANDDARSAQHDYNPPMTQSDYDSLVHLVVQRVTQSLGNITPSITREQSASSNLNPQDDTQTCKSGRGTTPNFNNLAVLDKIMQQVDQKTNYLQDWNNGEIARIRKEMLEHLRRQLEEGLRDLRAELSIYYPMGPMDDTTAIGTKATVCIACSRPVPVSPMIREGPIANELSSEKAEVIIPQQQEQDVDRSDDDYVYRGGFRMPVQDRKNMTLPFLVHNPRPRQVSQSERSKPRPPLRGSPNRIDTVFKEAMELERNIRSRFQEQSNQK</sequence>
<dbReference type="InParanoid" id="A0A024G7U1"/>
<evidence type="ECO:0000313" key="2">
    <source>
        <dbReference type="EMBL" id="CCI42906.1"/>
    </source>
</evidence>
<evidence type="ECO:0000256" key="1">
    <source>
        <dbReference type="SAM" id="MobiDB-lite"/>
    </source>
</evidence>
<feature type="region of interest" description="Disordered" evidence="1">
    <location>
        <begin position="765"/>
        <end position="790"/>
    </location>
</feature>
<feature type="compositionally biased region" description="Polar residues" evidence="1">
    <location>
        <begin position="620"/>
        <end position="638"/>
    </location>
</feature>
<dbReference type="AlphaFoldDB" id="A0A024G7U1"/>
<comment type="caution">
    <text evidence="2">The sequence shown here is derived from an EMBL/GenBank/DDBJ whole genome shotgun (WGS) entry which is preliminary data.</text>
</comment>
<dbReference type="PANTHER" id="PTHR45615">
    <property type="entry name" value="MYOSIN HEAVY CHAIN, NON-MUSCLE"/>
    <property type="match status" value="1"/>
</dbReference>
<dbReference type="STRING" id="65357.A0A024G7U1"/>
<evidence type="ECO:0000313" key="3">
    <source>
        <dbReference type="Proteomes" id="UP000053237"/>
    </source>
</evidence>
<feature type="region of interest" description="Disordered" evidence="1">
    <location>
        <begin position="110"/>
        <end position="140"/>
    </location>
</feature>
<feature type="compositionally biased region" description="Basic and acidic residues" evidence="1">
    <location>
        <begin position="278"/>
        <end position="291"/>
    </location>
</feature>
<protein>
    <submittedName>
        <fullName evidence="2">Uncharacterized protein</fullName>
    </submittedName>
</protein>
<accession>A0A024G7U1</accession>
<dbReference type="PANTHER" id="PTHR45615:SF80">
    <property type="entry name" value="GRIP DOMAIN-CONTAINING PROTEIN"/>
    <property type="match status" value="1"/>
</dbReference>
<feature type="region of interest" description="Disordered" evidence="1">
    <location>
        <begin position="618"/>
        <end position="644"/>
    </location>
</feature>
<feature type="compositionally biased region" description="Polar residues" evidence="1">
    <location>
        <begin position="713"/>
        <end position="724"/>
    </location>
</feature>
<organism evidence="2 3">
    <name type="scientific">Albugo candida</name>
    <dbReference type="NCBI Taxonomy" id="65357"/>
    <lineage>
        <taxon>Eukaryota</taxon>
        <taxon>Sar</taxon>
        <taxon>Stramenopiles</taxon>
        <taxon>Oomycota</taxon>
        <taxon>Peronosporomycetes</taxon>
        <taxon>Albuginales</taxon>
        <taxon>Albuginaceae</taxon>
        <taxon>Albugo</taxon>
    </lineage>
</organism>
<dbReference type="EMBL" id="CAIX01000041">
    <property type="protein sequence ID" value="CCI42906.1"/>
    <property type="molecule type" value="Genomic_DNA"/>
</dbReference>
<feature type="region of interest" description="Disordered" evidence="1">
    <location>
        <begin position="713"/>
        <end position="738"/>
    </location>
</feature>
<keyword evidence="3" id="KW-1185">Reference proteome</keyword>
<feature type="region of interest" description="Disordered" evidence="1">
    <location>
        <begin position="276"/>
        <end position="301"/>
    </location>
</feature>
<gene>
    <name evidence="2" type="ORF">BN9_036900</name>
</gene>
<feature type="region of interest" description="Disordered" evidence="1">
    <location>
        <begin position="940"/>
        <end position="966"/>
    </location>
</feature>
<proteinExistence type="predicted"/>
<dbReference type="OrthoDB" id="76977at2759"/>
<dbReference type="Proteomes" id="UP000053237">
    <property type="component" value="Unassembled WGS sequence"/>
</dbReference>
<reference evidence="2 3" key="1">
    <citation type="submission" date="2012-05" db="EMBL/GenBank/DDBJ databases">
        <title>Recombination and specialization in a pathogen metapopulation.</title>
        <authorList>
            <person name="Gardiner A."/>
            <person name="Kemen E."/>
            <person name="Schultz-Larsen T."/>
            <person name="MacLean D."/>
            <person name="Van Oosterhout C."/>
            <person name="Jones J.D.G."/>
        </authorList>
    </citation>
    <scope>NUCLEOTIDE SEQUENCE [LARGE SCALE GENOMIC DNA]</scope>
    <source>
        <strain evidence="2 3">Ac Nc2</strain>
    </source>
</reference>